<proteinExistence type="inferred from homology"/>
<dbReference type="Gene3D" id="3.30.590.10">
    <property type="entry name" value="Glutamine synthetase/guanido kinase, catalytic domain"/>
    <property type="match status" value="1"/>
</dbReference>
<dbReference type="EMBL" id="CAJOBJ010170662">
    <property type="protein sequence ID" value="CAF4881615.1"/>
    <property type="molecule type" value="Genomic_DNA"/>
</dbReference>
<dbReference type="EMBL" id="CAJOBI010136741">
    <property type="protein sequence ID" value="CAF4749177.1"/>
    <property type="molecule type" value="Genomic_DNA"/>
</dbReference>
<name>A0A8S2WZA7_9BILA</name>
<keyword evidence="4" id="KW-0067">ATP-binding</keyword>
<dbReference type="SUPFAM" id="SSF55931">
    <property type="entry name" value="Glutamine synthetase/guanido kinase"/>
    <property type="match status" value="1"/>
</dbReference>
<dbReference type="PROSITE" id="PS51987">
    <property type="entry name" value="GS_CATALYTIC"/>
    <property type="match status" value="1"/>
</dbReference>
<dbReference type="PANTHER" id="PTHR20852:SF57">
    <property type="entry name" value="GLUTAMINE SYNTHETASE 2 CYTOPLASMIC"/>
    <property type="match status" value="1"/>
</dbReference>
<evidence type="ECO:0000256" key="3">
    <source>
        <dbReference type="ARBA" id="ARBA00022741"/>
    </source>
</evidence>
<evidence type="ECO:0000313" key="9">
    <source>
        <dbReference type="EMBL" id="CAF4755514.1"/>
    </source>
</evidence>
<dbReference type="InterPro" id="IPR014746">
    <property type="entry name" value="Gln_synth/guanido_kin_cat_dom"/>
</dbReference>
<evidence type="ECO:0000256" key="2">
    <source>
        <dbReference type="ARBA" id="ARBA00022598"/>
    </source>
</evidence>
<comment type="caution">
    <text evidence="7">The sequence shown here is derived from an EMBL/GenBank/DDBJ whole genome shotgun (WGS) entry which is preliminary data.</text>
</comment>
<sequence>ETADINQFSAGIANRGSSVRIPRQVGDEKCGYLEDRRPASNCDPYAVTDIIVRT</sequence>
<comment type="similarity">
    <text evidence="5">Belongs to the glutamine synthetase family.</text>
</comment>
<keyword evidence="3" id="KW-0547">Nucleotide-binding</keyword>
<dbReference type="PANTHER" id="PTHR20852">
    <property type="entry name" value="GLUTAMINE SYNTHETASE"/>
    <property type="match status" value="1"/>
</dbReference>
<dbReference type="EMBL" id="CAJOBH010070684">
    <property type="protein sequence ID" value="CAF4470473.1"/>
    <property type="molecule type" value="Genomic_DNA"/>
</dbReference>
<evidence type="ECO:0000256" key="5">
    <source>
        <dbReference type="PROSITE-ProRule" id="PRU01331"/>
    </source>
</evidence>
<dbReference type="Proteomes" id="UP000681967">
    <property type="component" value="Unassembled WGS sequence"/>
</dbReference>
<dbReference type="Proteomes" id="UP000676336">
    <property type="component" value="Unassembled WGS sequence"/>
</dbReference>
<dbReference type="GO" id="GO:0006542">
    <property type="term" value="P:glutamine biosynthetic process"/>
    <property type="evidence" value="ECO:0007669"/>
    <property type="project" value="TreeGrafter"/>
</dbReference>
<dbReference type="GO" id="GO:0005737">
    <property type="term" value="C:cytoplasm"/>
    <property type="evidence" value="ECO:0007669"/>
    <property type="project" value="TreeGrafter"/>
</dbReference>
<organism evidence="7 11">
    <name type="scientific">Rotaria magnacalcarata</name>
    <dbReference type="NCBI Taxonomy" id="392030"/>
    <lineage>
        <taxon>Eukaryota</taxon>
        <taxon>Metazoa</taxon>
        <taxon>Spiralia</taxon>
        <taxon>Gnathifera</taxon>
        <taxon>Rotifera</taxon>
        <taxon>Eurotatoria</taxon>
        <taxon>Bdelloidea</taxon>
        <taxon>Philodinida</taxon>
        <taxon>Philodinidae</taxon>
        <taxon>Rotaria</taxon>
    </lineage>
</organism>
<evidence type="ECO:0000256" key="4">
    <source>
        <dbReference type="ARBA" id="ARBA00022840"/>
    </source>
</evidence>
<dbReference type="EC" id="6.3.1.2" evidence="1"/>
<accession>A0A8S2WZA7</accession>
<dbReference type="GO" id="GO:0004356">
    <property type="term" value="F:glutamine synthetase activity"/>
    <property type="evidence" value="ECO:0007669"/>
    <property type="project" value="UniProtKB-EC"/>
</dbReference>
<dbReference type="InterPro" id="IPR050292">
    <property type="entry name" value="Glutamine_Synthetase"/>
</dbReference>
<evidence type="ECO:0000313" key="10">
    <source>
        <dbReference type="EMBL" id="CAF4881615.1"/>
    </source>
</evidence>
<dbReference type="EMBL" id="CAJOBH010130643">
    <property type="protein sequence ID" value="CAF4755514.1"/>
    <property type="molecule type" value="Genomic_DNA"/>
</dbReference>
<reference evidence="7" key="1">
    <citation type="submission" date="2021-02" db="EMBL/GenBank/DDBJ databases">
        <authorList>
            <person name="Nowell W R."/>
        </authorList>
    </citation>
    <scope>NUCLEOTIDE SEQUENCE</scope>
</reference>
<protein>
    <recommendedName>
        <fullName evidence="1">glutamine synthetase</fullName>
        <ecNumber evidence="1">6.3.1.2</ecNumber>
    </recommendedName>
</protein>
<feature type="non-terminal residue" evidence="7">
    <location>
        <position position="54"/>
    </location>
</feature>
<evidence type="ECO:0000259" key="6">
    <source>
        <dbReference type="PROSITE" id="PS51987"/>
    </source>
</evidence>
<evidence type="ECO:0000313" key="11">
    <source>
        <dbReference type="Proteomes" id="UP000681967"/>
    </source>
</evidence>
<gene>
    <name evidence="7" type="ORF">BYL167_LOCUS34639</name>
    <name evidence="9" type="ORF">BYL167_LOCUS46281</name>
    <name evidence="10" type="ORF">GIL414_LOCUS50883</name>
    <name evidence="8" type="ORF">SMN809_LOCUS45050</name>
</gene>
<dbReference type="GO" id="GO:0005524">
    <property type="term" value="F:ATP binding"/>
    <property type="evidence" value="ECO:0007669"/>
    <property type="project" value="UniProtKB-KW"/>
</dbReference>
<evidence type="ECO:0000313" key="8">
    <source>
        <dbReference type="EMBL" id="CAF4749177.1"/>
    </source>
</evidence>
<evidence type="ECO:0000256" key="1">
    <source>
        <dbReference type="ARBA" id="ARBA00012937"/>
    </source>
</evidence>
<dbReference type="AlphaFoldDB" id="A0A8S2WZA7"/>
<evidence type="ECO:0000313" key="7">
    <source>
        <dbReference type="EMBL" id="CAF4470473.1"/>
    </source>
</evidence>
<dbReference type="InterPro" id="IPR008146">
    <property type="entry name" value="Gln_synth_cat_dom"/>
</dbReference>
<keyword evidence="2" id="KW-0436">Ligase</keyword>
<feature type="domain" description="GS catalytic" evidence="6">
    <location>
        <begin position="1"/>
        <end position="54"/>
    </location>
</feature>
<dbReference type="Proteomes" id="UP000681720">
    <property type="component" value="Unassembled WGS sequence"/>
</dbReference>
<feature type="non-terminal residue" evidence="7">
    <location>
        <position position="1"/>
    </location>
</feature>